<name>A0AAD6FR18_9TELE</name>
<evidence type="ECO:0000256" key="1">
    <source>
        <dbReference type="SAM" id="MobiDB-lite"/>
    </source>
</evidence>
<dbReference type="PANTHER" id="PTHR11505">
    <property type="entry name" value="L1 TRANSPOSABLE ELEMENT-RELATED"/>
    <property type="match status" value="1"/>
</dbReference>
<evidence type="ECO:0000313" key="3">
    <source>
        <dbReference type="Proteomes" id="UP001219934"/>
    </source>
</evidence>
<evidence type="ECO:0000313" key="2">
    <source>
        <dbReference type="EMBL" id="KAJ4944614.1"/>
    </source>
</evidence>
<feature type="region of interest" description="Disordered" evidence="1">
    <location>
        <begin position="1"/>
        <end position="26"/>
    </location>
</feature>
<organism evidence="2 3">
    <name type="scientific">Pogonophryne albipinna</name>
    <dbReference type="NCBI Taxonomy" id="1090488"/>
    <lineage>
        <taxon>Eukaryota</taxon>
        <taxon>Metazoa</taxon>
        <taxon>Chordata</taxon>
        <taxon>Craniata</taxon>
        <taxon>Vertebrata</taxon>
        <taxon>Euteleostomi</taxon>
        <taxon>Actinopterygii</taxon>
        <taxon>Neopterygii</taxon>
        <taxon>Teleostei</taxon>
        <taxon>Neoteleostei</taxon>
        <taxon>Acanthomorphata</taxon>
        <taxon>Eupercaria</taxon>
        <taxon>Perciformes</taxon>
        <taxon>Notothenioidei</taxon>
        <taxon>Pogonophryne</taxon>
    </lineage>
</organism>
<sequence length="252" mass="27757">MSKAKGKQAEKDKGCPAPTPSITTASTPSITLADISLLLDGHRAALTADFKSSFESLTSTQLENACSALKGDNETLKTKVADLEGRSRRQNLRIIGLPESIEGPRPSAFFSQLLVDIVGTEILASPPELDRAHRSLAPKPAPGGRPRPVILRFHHSQIKDLVIREARRQGELNYKGHKIRLYDDYSPDVLKQRAEYRSPMAELYKRGYKPALLFPAKLRITLPNGDRTWLMSAPEAVKFVQDLNIAPGGEVP</sequence>
<dbReference type="AlphaFoldDB" id="A0AAD6FR18"/>
<proteinExistence type="predicted"/>
<reference evidence="2" key="1">
    <citation type="submission" date="2022-11" db="EMBL/GenBank/DDBJ databases">
        <title>Chromosome-level genome of Pogonophryne albipinna.</title>
        <authorList>
            <person name="Jo E."/>
        </authorList>
    </citation>
    <scope>NUCLEOTIDE SEQUENCE</scope>
    <source>
        <strain evidence="2">SGF0006</strain>
        <tissue evidence="2">Muscle</tissue>
    </source>
</reference>
<gene>
    <name evidence="2" type="ORF">JOQ06_013157</name>
</gene>
<keyword evidence="3" id="KW-1185">Reference proteome</keyword>
<evidence type="ECO:0008006" key="4">
    <source>
        <dbReference type="Google" id="ProtNLM"/>
    </source>
</evidence>
<feature type="non-terminal residue" evidence="2">
    <location>
        <position position="252"/>
    </location>
</feature>
<accession>A0AAD6FR18</accession>
<dbReference type="InterPro" id="IPR004244">
    <property type="entry name" value="Transposase_22"/>
</dbReference>
<comment type="caution">
    <text evidence="2">The sequence shown here is derived from an EMBL/GenBank/DDBJ whole genome shotgun (WGS) entry which is preliminary data.</text>
</comment>
<dbReference type="EMBL" id="JAPTMU010000004">
    <property type="protein sequence ID" value="KAJ4944614.1"/>
    <property type="molecule type" value="Genomic_DNA"/>
</dbReference>
<protein>
    <recommendedName>
        <fullName evidence="4">Transposase</fullName>
    </recommendedName>
</protein>
<dbReference type="Proteomes" id="UP001219934">
    <property type="component" value="Unassembled WGS sequence"/>
</dbReference>
<dbReference type="Gene3D" id="3.30.70.1820">
    <property type="entry name" value="L1 transposable element, RRM domain"/>
    <property type="match status" value="1"/>
</dbReference>